<accession>A0A654TUW3</accession>
<reference evidence="1 2" key="1">
    <citation type="submission" date="2015-03" db="EMBL/GenBank/DDBJ databases">
        <authorList>
            <consortium name="Pathogen Informatics"/>
        </authorList>
    </citation>
    <scope>NUCLEOTIDE SEQUENCE [LARGE SCALE GENOMIC DNA]</scope>
    <source>
        <strain evidence="1 2">H09601792</strain>
    </source>
</reference>
<dbReference type="Proteomes" id="UP000046947">
    <property type="component" value="Unassembled WGS sequence"/>
</dbReference>
<protein>
    <submittedName>
        <fullName evidence="1">Uncharacterized protein</fullName>
    </submittedName>
</protein>
<sequence>MSWLVAAIGSAEIPSDQVHPVGYRRLSEFGPVTAVVGVLNRELKAAFEGVRQQVAAGWCGGGRSGVDDQHCTHDARA</sequence>
<name>A0A654TUW3_MYCTX</name>
<organism evidence="1 2">
    <name type="scientific">Mycobacterium tuberculosis</name>
    <dbReference type="NCBI Taxonomy" id="1773"/>
    <lineage>
        <taxon>Bacteria</taxon>
        <taxon>Bacillati</taxon>
        <taxon>Actinomycetota</taxon>
        <taxon>Actinomycetes</taxon>
        <taxon>Mycobacteriales</taxon>
        <taxon>Mycobacteriaceae</taxon>
        <taxon>Mycobacterium</taxon>
        <taxon>Mycobacterium tuberculosis complex</taxon>
    </lineage>
</organism>
<evidence type="ECO:0000313" key="1">
    <source>
        <dbReference type="EMBL" id="CFE87294.1"/>
    </source>
</evidence>
<gene>
    <name evidence="1" type="ORF">ERS007688_04632</name>
</gene>
<evidence type="ECO:0000313" key="2">
    <source>
        <dbReference type="Proteomes" id="UP000046947"/>
    </source>
</evidence>
<dbReference type="AlphaFoldDB" id="A0A654TUW3"/>
<proteinExistence type="predicted"/>
<dbReference type="EMBL" id="CFOH01001544">
    <property type="protein sequence ID" value="CFE87294.1"/>
    <property type="molecule type" value="Genomic_DNA"/>
</dbReference>